<evidence type="ECO:0000256" key="2">
    <source>
        <dbReference type="SAM" id="SignalP"/>
    </source>
</evidence>
<dbReference type="EMBL" id="RRYP01013547">
    <property type="protein sequence ID" value="TNV76453.1"/>
    <property type="molecule type" value="Genomic_DNA"/>
</dbReference>
<evidence type="ECO:0000256" key="1">
    <source>
        <dbReference type="SAM" id="Phobius"/>
    </source>
</evidence>
<evidence type="ECO:0000313" key="4">
    <source>
        <dbReference type="Proteomes" id="UP000785679"/>
    </source>
</evidence>
<evidence type="ECO:0000313" key="3">
    <source>
        <dbReference type="EMBL" id="TNV76453.1"/>
    </source>
</evidence>
<protein>
    <recommendedName>
        <fullName evidence="5">Calx-beta domain-containing protein</fullName>
    </recommendedName>
</protein>
<keyword evidence="1" id="KW-0812">Transmembrane</keyword>
<keyword evidence="1" id="KW-0472">Membrane</keyword>
<evidence type="ECO:0008006" key="5">
    <source>
        <dbReference type="Google" id="ProtNLM"/>
    </source>
</evidence>
<keyword evidence="2" id="KW-0732">Signal</keyword>
<reference evidence="3" key="1">
    <citation type="submission" date="2019-06" db="EMBL/GenBank/DDBJ databases">
        <authorList>
            <person name="Zheng W."/>
        </authorList>
    </citation>
    <scope>NUCLEOTIDE SEQUENCE</scope>
    <source>
        <strain evidence="3">QDHG01</strain>
    </source>
</reference>
<feature type="chain" id="PRO_5035286273" description="Calx-beta domain-containing protein" evidence="2">
    <location>
        <begin position="20"/>
        <end position="302"/>
    </location>
</feature>
<feature type="transmembrane region" description="Helical" evidence="1">
    <location>
        <begin position="221"/>
        <end position="240"/>
    </location>
</feature>
<organism evidence="3 4">
    <name type="scientific">Halteria grandinella</name>
    <dbReference type="NCBI Taxonomy" id="5974"/>
    <lineage>
        <taxon>Eukaryota</taxon>
        <taxon>Sar</taxon>
        <taxon>Alveolata</taxon>
        <taxon>Ciliophora</taxon>
        <taxon>Intramacronucleata</taxon>
        <taxon>Spirotrichea</taxon>
        <taxon>Stichotrichia</taxon>
        <taxon>Sporadotrichida</taxon>
        <taxon>Halteriidae</taxon>
        <taxon>Halteria</taxon>
    </lineage>
</organism>
<dbReference type="Proteomes" id="UP000785679">
    <property type="component" value="Unassembled WGS sequence"/>
</dbReference>
<gene>
    <name evidence="3" type="ORF">FGO68_gene17723</name>
</gene>
<name>A0A8J8NKK5_HALGN</name>
<dbReference type="AlphaFoldDB" id="A0A8J8NKK5"/>
<proteinExistence type="predicted"/>
<feature type="signal peptide" evidence="2">
    <location>
        <begin position="1"/>
        <end position="19"/>
    </location>
</feature>
<accession>A0A8J8NKK5</accession>
<keyword evidence="4" id="KW-1185">Reference proteome</keyword>
<sequence length="302" mass="34006">MKNLLFLITLLTFLNSTQASCSDMSSPPCHACLDTPGAKYCKYTKAFSMYKCCLPPDSDTLCTTSDPEVICSDRYPSPLLRYQACYRDSLPCGNELIFIVNASMATTTTEFFTNKSICLYKLRTYEGDDNVRINVTFTSVAVAQAYLVYRKSGKGAYNEEQIEIEGGENVTFSIKRGELHEDDKDIYIIAKSLAGDDGTVSDVTFETVQVGIPESVVDNSLVARISVIVLVTSILLIILIKTCEVHYANQMLQNQLKVENSKFRRRLGIDFIQDRERLLALAIKTKRNYSNDFLTNRSLFRK</sequence>
<keyword evidence="1" id="KW-1133">Transmembrane helix</keyword>
<comment type="caution">
    <text evidence="3">The sequence shown here is derived from an EMBL/GenBank/DDBJ whole genome shotgun (WGS) entry which is preliminary data.</text>
</comment>